<feature type="domain" description="O-methyltransferase C-terminal" evidence="5">
    <location>
        <begin position="240"/>
        <end position="388"/>
    </location>
</feature>
<dbReference type="EMBL" id="KB822722">
    <property type="protein sequence ID" value="ETN38242.1"/>
    <property type="molecule type" value="Genomic_DNA"/>
</dbReference>
<dbReference type="PANTHER" id="PTHR43712">
    <property type="entry name" value="PUTATIVE (AFU_ORTHOLOGUE AFUA_4G14580)-RELATED"/>
    <property type="match status" value="1"/>
</dbReference>
<dbReference type="AlphaFoldDB" id="W2RP41"/>
<evidence type="ECO:0000313" key="8">
    <source>
        <dbReference type="Proteomes" id="UP000030752"/>
    </source>
</evidence>
<dbReference type="InterPro" id="IPR029063">
    <property type="entry name" value="SAM-dependent_MTases_sf"/>
</dbReference>
<dbReference type="SUPFAM" id="SSF46785">
    <property type="entry name" value="Winged helix' DNA-binding domain"/>
    <property type="match status" value="1"/>
</dbReference>
<keyword evidence="3" id="KW-0949">S-adenosyl-L-methionine</keyword>
<dbReference type="Pfam" id="PF08100">
    <property type="entry name" value="Dimerisation"/>
    <property type="match status" value="1"/>
</dbReference>
<dbReference type="InParanoid" id="W2RP41"/>
<evidence type="ECO:0000256" key="1">
    <source>
        <dbReference type="ARBA" id="ARBA00022603"/>
    </source>
</evidence>
<evidence type="ECO:0000256" key="4">
    <source>
        <dbReference type="PIRSR" id="PIRSR005739-1"/>
    </source>
</evidence>
<accession>W2RP41</accession>
<dbReference type="PIRSF" id="PIRSF005739">
    <property type="entry name" value="O-mtase"/>
    <property type="match status" value="1"/>
</dbReference>
<dbReference type="Gene3D" id="3.40.50.150">
    <property type="entry name" value="Vaccinia Virus protein VP39"/>
    <property type="match status" value="1"/>
</dbReference>
<evidence type="ECO:0000313" key="7">
    <source>
        <dbReference type="EMBL" id="ETN38242.1"/>
    </source>
</evidence>
<dbReference type="PROSITE" id="PS51683">
    <property type="entry name" value="SAM_OMT_II"/>
    <property type="match status" value="1"/>
</dbReference>
<dbReference type="InterPro" id="IPR012967">
    <property type="entry name" value="COMT_dimerisation"/>
</dbReference>
<protein>
    <submittedName>
        <fullName evidence="7">Uncharacterized protein</fullName>
    </submittedName>
</protein>
<proteinExistence type="predicted"/>
<evidence type="ECO:0000259" key="6">
    <source>
        <dbReference type="Pfam" id="PF08100"/>
    </source>
</evidence>
<dbReference type="HOGENOM" id="CLU_005533_5_2_1"/>
<evidence type="ECO:0000256" key="2">
    <source>
        <dbReference type="ARBA" id="ARBA00022679"/>
    </source>
</evidence>
<dbReference type="GeneID" id="19973612"/>
<dbReference type="OrthoDB" id="1535081at2759"/>
<dbReference type="GO" id="GO:0008171">
    <property type="term" value="F:O-methyltransferase activity"/>
    <property type="evidence" value="ECO:0007669"/>
    <property type="project" value="InterPro"/>
</dbReference>
<dbReference type="InterPro" id="IPR016461">
    <property type="entry name" value="COMT-like"/>
</dbReference>
<feature type="domain" description="O-methyltransferase dimerisation" evidence="6">
    <location>
        <begin position="76"/>
        <end position="138"/>
    </location>
</feature>
<keyword evidence="1" id="KW-0489">Methyltransferase</keyword>
<sequence length="413" mass="45673">MASHQDDSAQLQTLLGQLTAAVGAYRPGPEPEAYAARMDITAKVKEMQRLMMAPADMALHHTVNMFELVGIRTLREYDVLRAIPAPPESISLADLAAKTGLQDSLLERIARLLVGTGFLDMTPDYQYRHTKFSSAYCQEPGPGNFMQAMFDEGLTPLTGFHSWLRTSGNDGQEPGDYYRNPYTSHHKQDGLSPLDIMAQFPKRLKEFQLGFMAQEDAVPITGYYDFGQLFDPEKDGDRPTVVDVGSGQGQSIKQMLDSFPNLESRRMVMEDLPPVIELAKTSKHVPSDVTMLVHNFLAPQPVAATGAKAYYLRRIMHDFSDANCVVILKHIRAAMLPDSRVLLADMVMPKRVTEADLPAAAIDNCMMIMGGKERTAEGFEKVVAEAGLELVRIWRSREDGATGALVEAKMSSS</sequence>
<dbReference type="SUPFAM" id="SSF53335">
    <property type="entry name" value="S-adenosyl-L-methionine-dependent methyltransferases"/>
    <property type="match status" value="1"/>
</dbReference>
<keyword evidence="2" id="KW-0808">Transferase</keyword>
<evidence type="ECO:0000259" key="5">
    <source>
        <dbReference type="Pfam" id="PF00891"/>
    </source>
</evidence>
<feature type="active site" description="Proton acceptor" evidence="4">
    <location>
        <position position="317"/>
    </location>
</feature>
<dbReference type="InterPro" id="IPR036388">
    <property type="entry name" value="WH-like_DNA-bd_sf"/>
</dbReference>
<dbReference type="RefSeq" id="XP_008718831.1">
    <property type="nucleotide sequence ID" value="XM_008720609.1"/>
</dbReference>
<keyword evidence="8" id="KW-1185">Reference proteome</keyword>
<name>W2RP41_CYPE1</name>
<organism evidence="7 8">
    <name type="scientific">Cyphellophora europaea (strain CBS 101466)</name>
    <name type="common">Phialophora europaea</name>
    <dbReference type="NCBI Taxonomy" id="1220924"/>
    <lineage>
        <taxon>Eukaryota</taxon>
        <taxon>Fungi</taxon>
        <taxon>Dikarya</taxon>
        <taxon>Ascomycota</taxon>
        <taxon>Pezizomycotina</taxon>
        <taxon>Eurotiomycetes</taxon>
        <taxon>Chaetothyriomycetidae</taxon>
        <taxon>Chaetothyriales</taxon>
        <taxon>Cyphellophoraceae</taxon>
        <taxon>Cyphellophora</taxon>
    </lineage>
</organism>
<dbReference type="Proteomes" id="UP000030752">
    <property type="component" value="Unassembled WGS sequence"/>
</dbReference>
<dbReference type="GO" id="GO:0032259">
    <property type="term" value="P:methylation"/>
    <property type="evidence" value="ECO:0007669"/>
    <property type="project" value="UniProtKB-KW"/>
</dbReference>
<dbReference type="Pfam" id="PF00891">
    <property type="entry name" value="Methyltransf_2"/>
    <property type="match status" value="1"/>
</dbReference>
<gene>
    <name evidence="7" type="ORF">HMPREF1541_06273</name>
</gene>
<dbReference type="InterPro" id="IPR036390">
    <property type="entry name" value="WH_DNA-bd_sf"/>
</dbReference>
<dbReference type="eggNOG" id="KOG3178">
    <property type="taxonomic scope" value="Eukaryota"/>
</dbReference>
<evidence type="ECO:0000256" key="3">
    <source>
        <dbReference type="ARBA" id="ARBA00022691"/>
    </source>
</evidence>
<dbReference type="InterPro" id="IPR001077">
    <property type="entry name" value="COMT_C"/>
</dbReference>
<dbReference type="VEuPathDB" id="FungiDB:HMPREF1541_06273"/>
<reference evidence="7 8" key="1">
    <citation type="submission" date="2013-03" db="EMBL/GenBank/DDBJ databases">
        <title>The Genome Sequence of Phialophora europaea CBS 101466.</title>
        <authorList>
            <consortium name="The Broad Institute Genomics Platform"/>
            <person name="Cuomo C."/>
            <person name="de Hoog S."/>
            <person name="Gorbushina A."/>
            <person name="Walker B."/>
            <person name="Young S.K."/>
            <person name="Zeng Q."/>
            <person name="Gargeya S."/>
            <person name="Fitzgerald M."/>
            <person name="Haas B."/>
            <person name="Abouelleil A."/>
            <person name="Allen A.W."/>
            <person name="Alvarado L."/>
            <person name="Arachchi H.M."/>
            <person name="Berlin A.M."/>
            <person name="Chapman S.B."/>
            <person name="Gainer-Dewar J."/>
            <person name="Goldberg J."/>
            <person name="Griggs A."/>
            <person name="Gujja S."/>
            <person name="Hansen M."/>
            <person name="Howarth C."/>
            <person name="Imamovic A."/>
            <person name="Ireland A."/>
            <person name="Larimer J."/>
            <person name="McCowan C."/>
            <person name="Murphy C."/>
            <person name="Pearson M."/>
            <person name="Poon T.W."/>
            <person name="Priest M."/>
            <person name="Roberts A."/>
            <person name="Saif S."/>
            <person name="Shea T."/>
            <person name="Sisk P."/>
            <person name="Sykes S."/>
            <person name="Wortman J."/>
            <person name="Nusbaum C."/>
            <person name="Birren B."/>
        </authorList>
    </citation>
    <scope>NUCLEOTIDE SEQUENCE [LARGE SCALE GENOMIC DNA]</scope>
    <source>
        <strain evidence="7 8">CBS 101466</strain>
    </source>
</reference>
<dbReference type="Gene3D" id="1.10.10.10">
    <property type="entry name" value="Winged helix-like DNA-binding domain superfamily/Winged helix DNA-binding domain"/>
    <property type="match status" value="1"/>
</dbReference>
<dbReference type="PANTHER" id="PTHR43712:SF1">
    <property type="entry name" value="HYPOTHETICAL O-METHYLTRANSFERASE (EUROFUNG)-RELATED"/>
    <property type="match status" value="1"/>
</dbReference>